<dbReference type="CDD" id="cd09630">
    <property type="entry name" value="CDH_like_cytochrome"/>
    <property type="match status" value="1"/>
</dbReference>
<dbReference type="PROSITE" id="PS00624">
    <property type="entry name" value="GMC_OXRED_2"/>
    <property type="match status" value="1"/>
</dbReference>
<keyword evidence="3" id="KW-0732">Signal</keyword>
<reference evidence="6 7" key="1">
    <citation type="submission" date="2018-05" db="EMBL/GenBank/DDBJ databases">
        <title>Genome sequencing and assembly of the regulated plant pathogen Lachnellula willkommii and related sister species for the development of diagnostic species identification markers.</title>
        <authorList>
            <person name="Giroux E."/>
            <person name="Bilodeau G."/>
        </authorList>
    </citation>
    <scope>NUCLEOTIDE SEQUENCE [LARGE SCALE GENOMIC DNA]</scope>
    <source>
        <strain evidence="6 7">CBS 160.35</strain>
    </source>
</reference>
<organism evidence="6 7">
    <name type="scientific">Lachnellula occidentalis</name>
    <dbReference type="NCBI Taxonomy" id="215460"/>
    <lineage>
        <taxon>Eukaryota</taxon>
        <taxon>Fungi</taxon>
        <taxon>Dikarya</taxon>
        <taxon>Ascomycota</taxon>
        <taxon>Pezizomycotina</taxon>
        <taxon>Leotiomycetes</taxon>
        <taxon>Helotiales</taxon>
        <taxon>Lachnaceae</taxon>
        <taxon>Lachnellula</taxon>
    </lineage>
</organism>
<dbReference type="Gene3D" id="3.30.410.10">
    <property type="entry name" value="Cholesterol Oxidase, domain 2"/>
    <property type="match status" value="1"/>
</dbReference>
<dbReference type="PROSITE" id="PS00623">
    <property type="entry name" value="GMC_OXRED_1"/>
    <property type="match status" value="1"/>
</dbReference>
<dbReference type="Pfam" id="PF05199">
    <property type="entry name" value="GMC_oxred_C"/>
    <property type="match status" value="1"/>
</dbReference>
<dbReference type="InterPro" id="IPR036188">
    <property type="entry name" value="FAD/NAD-bd_sf"/>
</dbReference>
<dbReference type="InterPro" id="IPR000172">
    <property type="entry name" value="GMC_OxRdtase_N"/>
</dbReference>
<dbReference type="SUPFAM" id="SSF54373">
    <property type="entry name" value="FAD-linked reductases, C-terminal domain"/>
    <property type="match status" value="1"/>
</dbReference>
<feature type="signal peptide" evidence="3">
    <location>
        <begin position="1"/>
        <end position="23"/>
    </location>
</feature>
<dbReference type="AlphaFoldDB" id="A0A8H8UKE1"/>
<dbReference type="GO" id="GO:0050660">
    <property type="term" value="F:flavin adenine dinucleotide binding"/>
    <property type="evidence" value="ECO:0007669"/>
    <property type="project" value="InterPro"/>
</dbReference>
<name>A0A8H8UKE1_9HELO</name>
<evidence type="ECO:0000256" key="3">
    <source>
        <dbReference type="SAM" id="SignalP"/>
    </source>
</evidence>
<proteinExistence type="inferred from homology"/>
<dbReference type="Pfam" id="PF16010">
    <property type="entry name" value="CDH-cyt"/>
    <property type="match status" value="1"/>
</dbReference>
<dbReference type="InterPro" id="IPR015920">
    <property type="entry name" value="Cellobiose_DH-like_cyt"/>
</dbReference>
<evidence type="ECO:0000259" key="4">
    <source>
        <dbReference type="PROSITE" id="PS00623"/>
    </source>
</evidence>
<dbReference type="SUPFAM" id="SSF49344">
    <property type="entry name" value="CBD9-like"/>
    <property type="match status" value="1"/>
</dbReference>
<comment type="similarity">
    <text evidence="1 2">Belongs to the GMC oxidoreductase family.</text>
</comment>
<evidence type="ECO:0000259" key="5">
    <source>
        <dbReference type="PROSITE" id="PS00624"/>
    </source>
</evidence>
<comment type="caution">
    <text evidence="6">The sequence shown here is derived from an EMBL/GenBank/DDBJ whole genome shotgun (WGS) entry which is preliminary data.</text>
</comment>
<dbReference type="PANTHER" id="PTHR47190">
    <property type="entry name" value="DEHYDROGENASE, PUTATIVE-RELATED"/>
    <property type="match status" value="1"/>
</dbReference>
<sequence>MKMTNFLCGVLGCTLYFVSAVLAQDFATHGTYTEPNTGIVFYTSSEANGTVEGDGEFSLTSRGGFTFGIALPENALTVDSFEYIGLIIGSTPNGTGWSGIVQGDNVGAGMENHLMLLAWPTGNGDQIATSFRYTPGYLAPVPYGGTASVYPIYSKVNATNWTLVYKCTNCLIFDDPTQTSFNTSTSKGGFEQGWAQSDAPPYDNTDANSGFDQHNNGMGEFSIKVASATQSDYSKWATLTATTTYTSTTTSRTAAPTSILASAVPTGVTYDYVVIGGGAGGIPIADKLSEAGKSVLLIEKGIASSARWGGTLRPESGWLDGQNLTWFDVPGECNRIWNGGSDGVACTDTDQMAGCILGGGTAVNAGLWWKPNPADWDVNFPTGWKSSDMSAATQRVFSRLPGTDHPSMDGKLYLQSGFNTIRTGLANANWTSVTANNVPSQKNRTYAHTPYMYINGERAGPMATYLVSASRRRNFHMWLNTSVERINRVGGHATSLDLLATNNGGYTGTLNLTANTGRIILAAGAFGTPKILFRSGIGPTDMLQVVNSSTDAPKMISSSSWINLPVGYNLDDHLNTDCVISHPNVTYYDWPAAWDTPIAADATSYLQSRIGPLAQAAPNIGPMMWEEITGPDGIVRQMQWTSRVEGSGGEPNGNTMTLSLYLGRGQLSRGRTTIAKGLDMVVYTLPYGDTNDLASVAIAIDHMKEVLSTIPNITLLLPPANMSGADYLASLPLTYANIGARRANHWLGTTKMGTDSGLTGGTSVVDLDTKVYGTDNIFVVDASIFPGMPSTNPSALIVVAAEKASEKILALRPGS</sequence>
<keyword evidence="2" id="KW-0285">Flavoprotein</keyword>
<keyword evidence="2" id="KW-0274">FAD</keyword>
<protein>
    <submittedName>
        <fullName evidence="6">Cellobiose dehydrogenase</fullName>
    </submittedName>
</protein>
<dbReference type="InterPro" id="IPR007867">
    <property type="entry name" value="GMC_OxRtase_C"/>
</dbReference>
<dbReference type="InterPro" id="IPR053208">
    <property type="entry name" value="GMC_Oxidoreductase_CD"/>
</dbReference>
<dbReference type="Pfam" id="PF00732">
    <property type="entry name" value="GMC_oxred_N"/>
    <property type="match status" value="1"/>
</dbReference>
<dbReference type="Proteomes" id="UP000443090">
    <property type="component" value="Unassembled WGS sequence"/>
</dbReference>
<accession>A0A8H8UKE1</accession>
<gene>
    <name evidence="6" type="primary">CDH-1_2</name>
    <name evidence="6" type="ORF">LOCC1_G001091</name>
</gene>
<dbReference type="Gene3D" id="3.50.50.60">
    <property type="entry name" value="FAD/NAD(P)-binding domain"/>
    <property type="match status" value="1"/>
</dbReference>
<dbReference type="GO" id="GO:0016614">
    <property type="term" value="F:oxidoreductase activity, acting on CH-OH group of donors"/>
    <property type="evidence" value="ECO:0007669"/>
    <property type="project" value="InterPro"/>
</dbReference>
<evidence type="ECO:0000256" key="2">
    <source>
        <dbReference type="RuleBase" id="RU003968"/>
    </source>
</evidence>
<dbReference type="Gene3D" id="2.60.40.1210">
    <property type="entry name" value="Cellobiose dehydrogenase, cytochrome domain"/>
    <property type="match status" value="1"/>
</dbReference>
<dbReference type="EMBL" id="QGMI01000032">
    <property type="protein sequence ID" value="TVY48802.1"/>
    <property type="molecule type" value="Genomic_DNA"/>
</dbReference>
<dbReference type="PANTHER" id="PTHR47190:SF2">
    <property type="entry name" value="CELLOBIOSE DEHYDROGENASE (AFU_ORTHOLOGUE AFUA_2G17620)"/>
    <property type="match status" value="1"/>
</dbReference>
<dbReference type="SUPFAM" id="SSF51905">
    <property type="entry name" value="FAD/NAD(P)-binding domain"/>
    <property type="match status" value="1"/>
</dbReference>
<evidence type="ECO:0000256" key="1">
    <source>
        <dbReference type="ARBA" id="ARBA00010790"/>
    </source>
</evidence>
<feature type="domain" description="Glucose-methanol-choline oxidoreductase N-terminal" evidence="4">
    <location>
        <begin position="354"/>
        <end position="377"/>
    </location>
</feature>
<dbReference type="OrthoDB" id="413885at2759"/>
<feature type="chain" id="PRO_5034661629" evidence="3">
    <location>
        <begin position="24"/>
        <end position="815"/>
    </location>
</feature>
<keyword evidence="7" id="KW-1185">Reference proteome</keyword>
<feature type="domain" description="Glucose-methanol-choline oxidoreductase N-terminal" evidence="5">
    <location>
        <begin position="524"/>
        <end position="538"/>
    </location>
</feature>
<evidence type="ECO:0000313" key="6">
    <source>
        <dbReference type="EMBL" id="TVY48802.1"/>
    </source>
</evidence>
<evidence type="ECO:0000313" key="7">
    <source>
        <dbReference type="Proteomes" id="UP000443090"/>
    </source>
</evidence>